<keyword evidence="1" id="KW-0472">Membrane</keyword>
<name>A0A8S5RRY1_9CAUD</name>
<proteinExistence type="predicted"/>
<feature type="transmembrane region" description="Helical" evidence="1">
    <location>
        <begin position="12"/>
        <end position="31"/>
    </location>
</feature>
<keyword evidence="1" id="KW-1133">Transmembrane helix</keyword>
<accession>A0A8S5RRY1</accession>
<evidence type="ECO:0000313" key="2">
    <source>
        <dbReference type="EMBL" id="DAE91916.1"/>
    </source>
</evidence>
<dbReference type="EMBL" id="BK057791">
    <property type="protein sequence ID" value="DAE91916.1"/>
    <property type="molecule type" value="Genomic_DNA"/>
</dbReference>
<protein>
    <submittedName>
        <fullName evidence="2">Uncharacterized protein</fullName>
    </submittedName>
</protein>
<evidence type="ECO:0000256" key="1">
    <source>
        <dbReference type="SAM" id="Phobius"/>
    </source>
</evidence>
<sequence length="57" mass="6267">MRKSPSKSSEGLFLFHSICYNNCVVTFLGTYTNSNVAISKNAPTPIHSWNVGAFLCL</sequence>
<reference evidence="2" key="1">
    <citation type="journal article" date="2021" name="Proc. Natl. Acad. Sci. U.S.A.">
        <title>A Catalog of Tens of Thousands of Viruses from Human Metagenomes Reveals Hidden Associations with Chronic Diseases.</title>
        <authorList>
            <person name="Tisza M.J."/>
            <person name="Buck C.B."/>
        </authorList>
    </citation>
    <scope>NUCLEOTIDE SEQUENCE</scope>
    <source>
        <strain evidence="2">CtwNf2</strain>
    </source>
</reference>
<keyword evidence="1" id="KW-0812">Transmembrane</keyword>
<organism evidence="2">
    <name type="scientific">Siphoviridae sp. ctwNf2</name>
    <dbReference type="NCBI Taxonomy" id="2827597"/>
    <lineage>
        <taxon>Viruses</taxon>
        <taxon>Duplodnaviria</taxon>
        <taxon>Heunggongvirae</taxon>
        <taxon>Uroviricota</taxon>
        <taxon>Caudoviricetes</taxon>
    </lineage>
</organism>